<dbReference type="GO" id="GO:0005634">
    <property type="term" value="C:nucleus"/>
    <property type="evidence" value="ECO:0007669"/>
    <property type="project" value="UniProtKB-ARBA"/>
</dbReference>
<accession>A0A5E4NCH8</accession>
<keyword evidence="3" id="KW-1185">Reference proteome</keyword>
<dbReference type="InterPro" id="IPR046347">
    <property type="entry name" value="bZIP_sf"/>
</dbReference>
<protein>
    <submittedName>
        <fullName evidence="2">WD40/YVTN repeat-like-containing domain,Basic-leucine zipper domain</fullName>
    </submittedName>
</protein>
<evidence type="ECO:0000259" key="1">
    <source>
        <dbReference type="Pfam" id="PF07716"/>
    </source>
</evidence>
<evidence type="ECO:0000313" key="2">
    <source>
        <dbReference type="EMBL" id="VVC42558.1"/>
    </source>
</evidence>
<dbReference type="OrthoDB" id="6626600at2759"/>
<dbReference type="GO" id="GO:0003700">
    <property type="term" value="F:DNA-binding transcription factor activity"/>
    <property type="evidence" value="ECO:0007669"/>
    <property type="project" value="InterPro"/>
</dbReference>
<dbReference type="Proteomes" id="UP000325440">
    <property type="component" value="Unassembled WGS sequence"/>
</dbReference>
<gene>
    <name evidence="2" type="ORF">CINCED_3A010394</name>
</gene>
<dbReference type="Gene3D" id="1.20.5.170">
    <property type="match status" value="1"/>
</dbReference>
<evidence type="ECO:0000313" key="3">
    <source>
        <dbReference type="Proteomes" id="UP000325440"/>
    </source>
</evidence>
<proteinExistence type="predicted"/>
<reference evidence="2 3" key="1">
    <citation type="submission" date="2019-08" db="EMBL/GenBank/DDBJ databases">
        <authorList>
            <person name="Alioto T."/>
            <person name="Alioto T."/>
            <person name="Gomez Garrido J."/>
        </authorList>
    </citation>
    <scope>NUCLEOTIDE SEQUENCE [LARGE SCALE GENOMIC DNA]</scope>
</reference>
<dbReference type="EMBL" id="CABPRJ010001960">
    <property type="protein sequence ID" value="VVC42558.1"/>
    <property type="molecule type" value="Genomic_DNA"/>
</dbReference>
<name>A0A5E4NCH8_9HEMI</name>
<dbReference type="SUPFAM" id="SSF57959">
    <property type="entry name" value="Leucine zipper domain"/>
    <property type="match status" value="1"/>
</dbReference>
<feature type="domain" description="BZIP" evidence="1">
    <location>
        <begin position="442"/>
        <end position="482"/>
    </location>
</feature>
<sequence length="492" mass="54739">MEDGALRGAFREAFYRNTCSRLLKTLGIDNNSVDNSNDWIHSVSDMDLSLLNKPEKDAPKVLDKPTVYADGGSETAAVPLDLSVKKNQSAAVPAEQPPHDSDVKGIDVCPDADDERPPASKARAFESEFADVPAQRVYCAPEVSPLIADHVSPADHSVAPTAPDASAASFRPYTNPMLFPAFADAQFPSVLPPLPPLLSSLPPLPSLLPPLSALTAPVPIAYPLLQDASAPSLQYHHHLQQQQHQLLQHQHQLQLQQEHQLQLQQQQHFHFQLQQQIQLQQQQLASYAGGAVTFQVGTPLLYASDSPSSSASDCNHFQYGGVHSGMPRAGCYIEHHPHCGDMVDERGMRAGDESFSSSGRSDCVTPDWTPEEVAERRRALEEEPVIEPDEMAEEIAAIYRQSDFIMFRQRYLESLGPPKNFEKMRRSVPGKRFGGGGPDHVYVMKRQKNNEAAKRSRDAKRQKYIENQISVIYLTKKVNEMKEIKRRLLMSM</sequence>
<dbReference type="InterPro" id="IPR004827">
    <property type="entry name" value="bZIP"/>
</dbReference>
<organism evidence="2 3">
    <name type="scientific">Cinara cedri</name>
    <dbReference type="NCBI Taxonomy" id="506608"/>
    <lineage>
        <taxon>Eukaryota</taxon>
        <taxon>Metazoa</taxon>
        <taxon>Ecdysozoa</taxon>
        <taxon>Arthropoda</taxon>
        <taxon>Hexapoda</taxon>
        <taxon>Insecta</taxon>
        <taxon>Pterygota</taxon>
        <taxon>Neoptera</taxon>
        <taxon>Paraneoptera</taxon>
        <taxon>Hemiptera</taxon>
        <taxon>Sternorrhyncha</taxon>
        <taxon>Aphidomorpha</taxon>
        <taxon>Aphidoidea</taxon>
        <taxon>Aphididae</taxon>
        <taxon>Lachninae</taxon>
        <taxon>Cinara</taxon>
    </lineage>
</organism>
<dbReference type="Pfam" id="PF07716">
    <property type="entry name" value="bZIP_2"/>
    <property type="match status" value="1"/>
</dbReference>
<dbReference type="AlphaFoldDB" id="A0A5E4NCH8"/>